<proteinExistence type="predicted"/>
<dbReference type="Pfam" id="PF14223">
    <property type="entry name" value="Retrotran_gag_2"/>
    <property type="match status" value="1"/>
</dbReference>
<protein>
    <submittedName>
        <fullName evidence="3">Uncharacterized protein LOC120267277</fullName>
    </submittedName>
</protein>
<dbReference type="Proteomes" id="UP001515500">
    <property type="component" value="Chromosome 8"/>
</dbReference>
<dbReference type="RefSeq" id="XP_039130885.1">
    <property type="nucleotide sequence ID" value="XM_039274951.1"/>
</dbReference>
<sequence>MANQGSSSGSSSQVIVPHFSGEGYSLWSLKMETVLISRDLWKLVEKGYDEDEADEHKLNENIKKNAKALCLIQQRLDDKTLIRISQTRNAKKAWDILKKEYQGCTKSSAAKLYAYRQQFETIRMKNGDTIQDYVSKVLTLAHHIRTLGEDLPDQSVVGKILRSLTPKFRHVVSSIIEAKDLTTLTVDELSGSLKGHEGRLDMENDQVEVKAFHIKGEASSSSYNVNTRRGRGRGGFRGRSRGRGRGHVSEQKDT</sequence>
<dbReference type="AlphaFoldDB" id="A0AB40BTV7"/>
<dbReference type="PANTHER" id="PTHR35317">
    <property type="entry name" value="OS04G0629600 PROTEIN"/>
    <property type="match status" value="1"/>
</dbReference>
<evidence type="ECO:0000313" key="2">
    <source>
        <dbReference type="Proteomes" id="UP001515500"/>
    </source>
</evidence>
<feature type="compositionally biased region" description="Basic residues" evidence="1">
    <location>
        <begin position="228"/>
        <end position="246"/>
    </location>
</feature>
<name>A0AB40BTV7_DIOCR</name>
<dbReference type="PANTHER" id="PTHR35317:SF35">
    <property type="entry name" value="DUF4219 DOMAIN-CONTAINING PROTEIN"/>
    <property type="match status" value="1"/>
</dbReference>
<evidence type="ECO:0000256" key="1">
    <source>
        <dbReference type="SAM" id="MobiDB-lite"/>
    </source>
</evidence>
<reference evidence="3" key="1">
    <citation type="submission" date="2025-08" db="UniProtKB">
        <authorList>
            <consortium name="RefSeq"/>
        </authorList>
    </citation>
    <scope>IDENTIFICATION</scope>
</reference>
<feature type="region of interest" description="Disordered" evidence="1">
    <location>
        <begin position="220"/>
        <end position="254"/>
    </location>
</feature>
<gene>
    <name evidence="3" type="primary">LOC120267277</name>
</gene>
<evidence type="ECO:0000313" key="3">
    <source>
        <dbReference type="RefSeq" id="XP_039130885.1"/>
    </source>
</evidence>
<organism evidence="2 3">
    <name type="scientific">Dioscorea cayennensis subsp. rotundata</name>
    <name type="common">White Guinea yam</name>
    <name type="synonym">Dioscorea rotundata</name>
    <dbReference type="NCBI Taxonomy" id="55577"/>
    <lineage>
        <taxon>Eukaryota</taxon>
        <taxon>Viridiplantae</taxon>
        <taxon>Streptophyta</taxon>
        <taxon>Embryophyta</taxon>
        <taxon>Tracheophyta</taxon>
        <taxon>Spermatophyta</taxon>
        <taxon>Magnoliopsida</taxon>
        <taxon>Liliopsida</taxon>
        <taxon>Dioscoreales</taxon>
        <taxon>Dioscoreaceae</taxon>
        <taxon>Dioscorea</taxon>
    </lineage>
</organism>
<keyword evidence="2" id="KW-1185">Reference proteome</keyword>
<accession>A0AB40BTV7</accession>
<dbReference type="GeneID" id="120267277"/>